<protein>
    <submittedName>
        <fullName evidence="2">Uncharacterized protein</fullName>
    </submittedName>
</protein>
<dbReference type="EMBL" id="OZ035828">
    <property type="protein sequence ID" value="CAL1609003.1"/>
    <property type="molecule type" value="Genomic_DNA"/>
</dbReference>
<feature type="region of interest" description="Disordered" evidence="1">
    <location>
        <begin position="1"/>
        <end position="25"/>
    </location>
</feature>
<sequence>MGGSDKGNDHPCQSGQEVGEPEKDLQVPWGGKCCCHPSMQLLSTLLIRLVLLMLSCSSSGPGSSSTGSQRSPSLMQMLCRMAQQAVTSTAKIVPVHGAG</sequence>
<name>A0AAV2M6N8_KNICA</name>
<keyword evidence="3" id="KW-1185">Reference proteome</keyword>
<evidence type="ECO:0000313" key="3">
    <source>
        <dbReference type="Proteomes" id="UP001497482"/>
    </source>
</evidence>
<reference evidence="2 3" key="1">
    <citation type="submission" date="2024-04" db="EMBL/GenBank/DDBJ databases">
        <authorList>
            <person name="Waldvogel A.-M."/>
            <person name="Schoenle A."/>
        </authorList>
    </citation>
    <scope>NUCLEOTIDE SEQUENCE [LARGE SCALE GENOMIC DNA]</scope>
</reference>
<evidence type="ECO:0000256" key="1">
    <source>
        <dbReference type="SAM" id="MobiDB-lite"/>
    </source>
</evidence>
<proteinExistence type="predicted"/>
<evidence type="ECO:0000313" key="2">
    <source>
        <dbReference type="EMBL" id="CAL1609003.1"/>
    </source>
</evidence>
<accession>A0AAV2M6N8</accession>
<organism evidence="2 3">
    <name type="scientific">Knipowitschia caucasica</name>
    <name type="common">Caucasian dwarf goby</name>
    <name type="synonym">Pomatoschistus caucasicus</name>
    <dbReference type="NCBI Taxonomy" id="637954"/>
    <lineage>
        <taxon>Eukaryota</taxon>
        <taxon>Metazoa</taxon>
        <taxon>Chordata</taxon>
        <taxon>Craniata</taxon>
        <taxon>Vertebrata</taxon>
        <taxon>Euteleostomi</taxon>
        <taxon>Actinopterygii</taxon>
        <taxon>Neopterygii</taxon>
        <taxon>Teleostei</taxon>
        <taxon>Neoteleostei</taxon>
        <taxon>Acanthomorphata</taxon>
        <taxon>Gobiaria</taxon>
        <taxon>Gobiiformes</taxon>
        <taxon>Gobioidei</taxon>
        <taxon>Gobiidae</taxon>
        <taxon>Gobiinae</taxon>
        <taxon>Knipowitschia</taxon>
    </lineage>
</organism>
<gene>
    <name evidence="2" type="ORF">KC01_LOCUS35832</name>
</gene>
<dbReference type="AlphaFoldDB" id="A0AAV2M6N8"/>
<dbReference type="Proteomes" id="UP001497482">
    <property type="component" value="Chromosome 6"/>
</dbReference>